<proteinExistence type="inferred from homology"/>
<dbReference type="Proteomes" id="UP000481858">
    <property type="component" value="Unassembled WGS sequence"/>
</dbReference>
<evidence type="ECO:0000256" key="6">
    <source>
        <dbReference type="SAM" id="Phobius"/>
    </source>
</evidence>
<dbReference type="EMBL" id="WUBL01000130">
    <property type="protein sequence ID" value="KAF2964970.1"/>
    <property type="molecule type" value="Genomic_DNA"/>
</dbReference>
<dbReference type="InterPro" id="IPR052337">
    <property type="entry name" value="SAT4-like"/>
</dbReference>
<evidence type="ECO:0000256" key="4">
    <source>
        <dbReference type="ARBA" id="ARBA00023136"/>
    </source>
</evidence>
<keyword evidence="3 6" id="KW-1133">Transmembrane helix</keyword>
<protein>
    <recommendedName>
        <fullName evidence="7">Rhodopsin domain-containing protein</fullName>
    </recommendedName>
</protein>
<evidence type="ECO:0000313" key="8">
    <source>
        <dbReference type="EMBL" id="KAF2964970.1"/>
    </source>
</evidence>
<dbReference type="InParanoid" id="A0A7C8MKK4"/>
<dbReference type="GO" id="GO:0016020">
    <property type="term" value="C:membrane"/>
    <property type="evidence" value="ECO:0007669"/>
    <property type="project" value="UniProtKB-SubCell"/>
</dbReference>
<feature type="transmembrane region" description="Helical" evidence="6">
    <location>
        <begin position="106"/>
        <end position="127"/>
    </location>
</feature>
<feature type="transmembrane region" description="Helical" evidence="6">
    <location>
        <begin position="62"/>
        <end position="86"/>
    </location>
</feature>
<keyword evidence="9" id="KW-1185">Reference proteome</keyword>
<comment type="similarity">
    <text evidence="5">Belongs to the SAT4 family.</text>
</comment>
<organism evidence="8 9">
    <name type="scientific">Xylaria multiplex</name>
    <dbReference type="NCBI Taxonomy" id="323545"/>
    <lineage>
        <taxon>Eukaryota</taxon>
        <taxon>Fungi</taxon>
        <taxon>Dikarya</taxon>
        <taxon>Ascomycota</taxon>
        <taxon>Pezizomycotina</taxon>
        <taxon>Sordariomycetes</taxon>
        <taxon>Xylariomycetidae</taxon>
        <taxon>Xylariales</taxon>
        <taxon>Xylariaceae</taxon>
        <taxon>Xylaria</taxon>
    </lineage>
</organism>
<evidence type="ECO:0000256" key="3">
    <source>
        <dbReference type="ARBA" id="ARBA00022989"/>
    </source>
</evidence>
<feature type="transmembrane region" description="Helical" evidence="6">
    <location>
        <begin position="27"/>
        <end position="50"/>
    </location>
</feature>
<feature type="transmembrane region" description="Helical" evidence="6">
    <location>
        <begin position="139"/>
        <end position="162"/>
    </location>
</feature>
<dbReference type="Pfam" id="PF20684">
    <property type="entry name" value="Fung_rhodopsin"/>
    <property type="match status" value="1"/>
</dbReference>
<evidence type="ECO:0000256" key="5">
    <source>
        <dbReference type="ARBA" id="ARBA00038359"/>
    </source>
</evidence>
<accession>A0A7C8MKK4</accession>
<evidence type="ECO:0000259" key="7">
    <source>
        <dbReference type="Pfam" id="PF20684"/>
    </source>
</evidence>
<name>A0A7C8MKK4_9PEZI</name>
<feature type="transmembrane region" description="Helical" evidence="6">
    <location>
        <begin position="216"/>
        <end position="234"/>
    </location>
</feature>
<reference evidence="8 9" key="1">
    <citation type="submission" date="2019-12" db="EMBL/GenBank/DDBJ databases">
        <title>Draft genome sequence of the ascomycete Xylaria multiplex DSM 110363.</title>
        <authorList>
            <person name="Buettner E."/>
            <person name="Kellner H."/>
        </authorList>
    </citation>
    <scope>NUCLEOTIDE SEQUENCE [LARGE SCALE GENOMIC DNA]</scope>
    <source>
        <strain evidence="8 9">DSM 110363</strain>
    </source>
</reference>
<comment type="caution">
    <text evidence="8">The sequence shown here is derived from an EMBL/GenBank/DDBJ whole genome shotgun (WGS) entry which is preliminary data.</text>
</comment>
<keyword evidence="2 6" id="KW-0812">Transmembrane</keyword>
<comment type="subcellular location">
    <subcellularLocation>
        <location evidence="1">Membrane</location>
        <topology evidence="1">Multi-pass membrane protein</topology>
    </subcellularLocation>
</comment>
<dbReference type="InterPro" id="IPR049326">
    <property type="entry name" value="Rhodopsin_dom_fungi"/>
</dbReference>
<sequence>MDLANTPAGSPPPGEATNFVNPPSRQAVMIAISTVAIVWTTSFVSIRIYSTLRLTRSLGAEDWLCLIATIFSFGYIGIILSLSYVSRHIWDVPVIWFTENYWKYRFAGNTLQALAYFISRLPILLLYLRLFGTKRSFRVAVYIAIAAAAGFYIPSIPLISYFCTPSPGGDWGSLDVFAKCQRLLDWALVQGSGDVALNVYILLLPIPPITRLQLPLNKKLGVLAIFLTGLLYVVSHSRSLHICKQLANRAVICSALGLYYRYQLSFTPDVNWNEGNFISMSVVEINIAIICSCMPAVASFVKHLLRNSTLPSSIRSIFSRFTFHSSSQDSFGKVNYLDPSLVLDRDKHREHFPTEYMELSEGAGPVWAGTDHNASAVCGNCDPDWYQPEGIKKTVTVDVV</sequence>
<dbReference type="AlphaFoldDB" id="A0A7C8MKK4"/>
<evidence type="ECO:0000256" key="1">
    <source>
        <dbReference type="ARBA" id="ARBA00004141"/>
    </source>
</evidence>
<dbReference type="PANTHER" id="PTHR33048">
    <property type="entry name" value="PTH11-LIKE INTEGRAL MEMBRANE PROTEIN (AFU_ORTHOLOGUE AFUA_5G11245)"/>
    <property type="match status" value="1"/>
</dbReference>
<keyword evidence="4 6" id="KW-0472">Membrane</keyword>
<feature type="domain" description="Rhodopsin" evidence="7">
    <location>
        <begin position="46"/>
        <end position="302"/>
    </location>
</feature>
<evidence type="ECO:0000256" key="2">
    <source>
        <dbReference type="ARBA" id="ARBA00022692"/>
    </source>
</evidence>
<gene>
    <name evidence="8" type="ORF">GQX73_g8604</name>
</gene>
<dbReference type="OrthoDB" id="5342292at2759"/>
<dbReference type="PANTHER" id="PTHR33048:SF158">
    <property type="entry name" value="MEMBRANE PROTEIN PTH11-LIKE, PUTATIVE-RELATED"/>
    <property type="match status" value="1"/>
</dbReference>
<evidence type="ECO:0000313" key="9">
    <source>
        <dbReference type="Proteomes" id="UP000481858"/>
    </source>
</evidence>